<dbReference type="EMBL" id="PVTZ01000012">
    <property type="protein sequence ID" value="PRZ12683.1"/>
    <property type="molecule type" value="Genomic_DNA"/>
</dbReference>
<gene>
    <name evidence="2" type="ORF">CLV36_11280</name>
</gene>
<dbReference type="Proteomes" id="UP000238836">
    <property type="component" value="Unassembled WGS sequence"/>
</dbReference>
<dbReference type="RefSeq" id="WP_181353047.1">
    <property type="nucleotide sequence ID" value="NZ_PVTZ01000012.1"/>
</dbReference>
<keyword evidence="3" id="KW-1185">Reference proteome</keyword>
<organism evidence="2 3">
    <name type="scientific">Laceyella sediminis</name>
    <dbReference type="NCBI Taxonomy" id="573074"/>
    <lineage>
        <taxon>Bacteria</taxon>
        <taxon>Bacillati</taxon>
        <taxon>Bacillota</taxon>
        <taxon>Bacilli</taxon>
        <taxon>Bacillales</taxon>
        <taxon>Thermoactinomycetaceae</taxon>
        <taxon>Laceyella</taxon>
    </lineage>
</organism>
<dbReference type="PANTHER" id="PTHR20935">
    <property type="entry name" value="PHOSPHOGLYCERATE MUTASE-RELATED"/>
    <property type="match status" value="1"/>
</dbReference>
<sequence>MKDLILIRHGEAEGIGGWNDYPLTALGKRQAKLTGERLHQLLNQKDYRFYSSDLVRARETAEIIGSFINKKTRLFKELRGIHHGIVSNTNPFVRQLPIKESRFDWIPNDQAESMRMFYQRVYSFMDHMDLEESTSVIVTHAKTLTCLVNWWLGITEVHHLNKIIYQSDFCSISYLTTNANGYRKIERLNDISHLSGTNYEQS</sequence>
<accession>A0ABX5EL77</accession>
<dbReference type="CDD" id="cd07067">
    <property type="entry name" value="HP_PGM_like"/>
    <property type="match status" value="1"/>
</dbReference>
<keyword evidence="1" id="KW-0378">Hydrolase</keyword>
<comment type="caution">
    <text evidence="2">The sequence shown here is derived from an EMBL/GenBank/DDBJ whole genome shotgun (WGS) entry which is preliminary data.</text>
</comment>
<dbReference type="Pfam" id="PF00300">
    <property type="entry name" value="His_Phos_1"/>
    <property type="match status" value="1"/>
</dbReference>
<dbReference type="SMART" id="SM00855">
    <property type="entry name" value="PGAM"/>
    <property type="match status" value="1"/>
</dbReference>
<dbReference type="InterPro" id="IPR051021">
    <property type="entry name" value="Mito_Ser/Thr_phosphatase"/>
</dbReference>
<dbReference type="InterPro" id="IPR013078">
    <property type="entry name" value="His_Pase_superF_clade-1"/>
</dbReference>
<evidence type="ECO:0000313" key="2">
    <source>
        <dbReference type="EMBL" id="PRZ12683.1"/>
    </source>
</evidence>
<evidence type="ECO:0000313" key="3">
    <source>
        <dbReference type="Proteomes" id="UP000238836"/>
    </source>
</evidence>
<reference evidence="2 3" key="1">
    <citation type="submission" date="2018-03" db="EMBL/GenBank/DDBJ databases">
        <title>Genomic Encyclopedia of Archaeal and Bacterial Type Strains, Phase II (KMG-II): from individual species to whole genera.</title>
        <authorList>
            <person name="Goeker M."/>
        </authorList>
    </citation>
    <scope>NUCLEOTIDE SEQUENCE [LARGE SCALE GENOMIC DNA]</scope>
    <source>
        <strain evidence="2 3">RHA1</strain>
    </source>
</reference>
<proteinExistence type="predicted"/>
<dbReference type="InterPro" id="IPR029033">
    <property type="entry name" value="His_PPase_superfam"/>
</dbReference>
<name>A0ABX5EL77_9BACL</name>
<protein>
    <submittedName>
        <fullName evidence="2">Phosphoglycerate mutase</fullName>
    </submittedName>
</protein>
<dbReference type="SUPFAM" id="SSF53254">
    <property type="entry name" value="Phosphoglycerate mutase-like"/>
    <property type="match status" value="1"/>
</dbReference>
<evidence type="ECO:0000256" key="1">
    <source>
        <dbReference type="ARBA" id="ARBA00022801"/>
    </source>
</evidence>
<dbReference type="PANTHER" id="PTHR20935:SF0">
    <property type="entry name" value="SERINE_THREONINE-PROTEIN PHOSPHATASE PGAM5, MITOCHONDRIAL"/>
    <property type="match status" value="1"/>
</dbReference>
<dbReference type="Gene3D" id="3.40.50.1240">
    <property type="entry name" value="Phosphoglycerate mutase-like"/>
    <property type="match status" value="1"/>
</dbReference>